<dbReference type="EMBL" id="BKCP01009848">
    <property type="protein sequence ID" value="GER51695.1"/>
    <property type="molecule type" value="Genomic_DNA"/>
</dbReference>
<reference evidence="3" key="1">
    <citation type="journal article" date="2019" name="Curr. Biol.">
        <title>Genome Sequence of Striga asiatica Provides Insight into the Evolution of Plant Parasitism.</title>
        <authorList>
            <person name="Yoshida S."/>
            <person name="Kim S."/>
            <person name="Wafula E.K."/>
            <person name="Tanskanen J."/>
            <person name="Kim Y.M."/>
            <person name="Honaas L."/>
            <person name="Yang Z."/>
            <person name="Spallek T."/>
            <person name="Conn C.E."/>
            <person name="Ichihashi Y."/>
            <person name="Cheong K."/>
            <person name="Cui S."/>
            <person name="Der J.P."/>
            <person name="Gundlach H."/>
            <person name="Jiao Y."/>
            <person name="Hori C."/>
            <person name="Ishida J.K."/>
            <person name="Kasahara H."/>
            <person name="Kiba T."/>
            <person name="Kim M.S."/>
            <person name="Koo N."/>
            <person name="Laohavisit A."/>
            <person name="Lee Y.H."/>
            <person name="Lumba S."/>
            <person name="McCourt P."/>
            <person name="Mortimer J.C."/>
            <person name="Mutuku J.M."/>
            <person name="Nomura T."/>
            <person name="Sasaki-Sekimoto Y."/>
            <person name="Seto Y."/>
            <person name="Wang Y."/>
            <person name="Wakatake T."/>
            <person name="Sakakibara H."/>
            <person name="Demura T."/>
            <person name="Yamaguchi S."/>
            <person name="Yoneyama K."/>
            <person name="Manabe R.I."/>
            <person name="Nelson D.C."/>
            <person name="Schulman A.H."/>
            <person name="Timko M.P."/>
            <person name="dePamphilis C.W."/>
            <person name="Choi D."/>
            <person name="Shirasu K."/>
        </authorList>
    </citation>
    <scope>NUCLEOTIDE SEQUENCE [LARGE SCALE GENOMIC DNA]</scope>
    <source>
        <strain evidence="3">cv. UVA1</strain>
    </source>
</reference>
<keyword evidence="3" id="KW-1185">Reference proteome</keyword>
<evidence type="ECO:0000256" key="1">
    <source>
        <dbReference type="SAM" id="MobiDB-lite"/>
    </source>
</evidence>
<accession>A0A5A7R1X3</accession>
<evidence type="ECO:0000313" key="3">
    <source>
        <dbReference type="Proteomes" id="UP000325081"/>
    </source>
</evidence>
<dbReference type="Proteomes" id="UP000325081">
    <property type="component" value="Unassembled WGS sequence"/>
</dbReference>
<comment type="caution">
    <text evidence="2">The sequence shown here is derived from an EMBL/GenBank/DDBJ whole genome shotgun (WGS) entry which is preliminary data.</text>
</comment>
<dbReference type="AlphaFoldDB" id="A0A5A7R1X3"/>
<proteinExistence type="predicted"/>
<feature type="region of interest" description="Disordered" evidence="1">
    <location>
        <begin position="39"/>
        <end position="72"/>
    </location>
</feature>
<protein>
    <submittedName>
        <fullName evidence="2">Small G protein family protein / RhoGAP family protein</fullName>
    </submittedName>
</protein>
<sequence length="101" mass="10756">MTSSAILINGSSDSGENFLANKNGWGRFLLLLLTRAGESKRSDFRSPGLNPGPSSSTAETLTDEGSGPSNSSSPYLGLILLRPNISSRPTSLALYVRGWPW</sequence>
<gene>
    <name evidence="2" type="ORF">STAS_29099</name>
</gene>
<name>A0A5A7R1X3_STRAF</name>
<evidence type="ECO:0000313" key="2">
    <source>
        <dbReference type="EMBL" id="GER51695.1"/>
    </source>
</evidence>
<organism evidence="2 3">
    <name type="scientific">Striga asiatica</name>
    <name type="common">Asiatic witchweed</name>
    <name type="synonym">Buchnera asiatica</name>
    <dbReference type="NCBI Taxonomy" id="4170"/>
    <lineage>
        <taxon>Eukaryota</taxon>
        <taxon>Viridiplantae</taxon>
        <taxon>Streptophyta</taxon>
        <taxon>Embryophyta</taxon>
        <taxon>Tracheophyta</taxon>
        <taxon>Spermatophyta</taxon>
        <taxon>Magnoliopsida</taxon>
        <taxon>eudicotyledons</taxon>
        <taxon>Gunneridae</taxon>
        <taxon>Pentapetalae</taxon>
        <taxon>asterids</taxon>
        <taxon>lamiids</taxon>
        <taxon>Lamiales</taxon>
        <taxon>Orobanchaceae</taxon>
        <taxon>Buchnereae</taxon>
        <taxon>Striga</taxon>
    </lineage>
</organism>